<dbReference type="AlphaFoldDB" id="A0A381P0T7"/>
<feature type="transmembrane region" description="Helical" evidence="7">
    <location>
        <begin position="109"/>
        <end position="128"/>
    </location>
</feature>
<feature type="transmembrane region" description="Helical" evidence="7">
    <location>
        <begin position="247"/>
        <end position="273"/>
    </location>
</feature>
<feature type="domain" description="Peptidase M48" evidence="8">
    <location>
        <begin position="175"/>
        <end position="371"/>
    </location>
</feature>
<keyword evidence="7" id="KW-0812">Transmembrane</keyword>
<comment type="cofactor">
    <cofactor evidence="1">
        <name>Zn(2+)</name>
        <dbReference type="ChEBI" id="CHEBI:29105"/>
    </cofactor>
</comment>
<evidence type="ECO:0000259" key="9">
    <source>
        <dbReference type="Pfam" id="PF16491"/>
    </source>
</evidence>
<proteinExistence type="predicted"/>
<evidence type="ECO:0000256" key="1">
    <source>
        <dbReference type="ARBA" id="ARBA00001947"/>
    </source>
</evidence>
<dbReference type="Gene3D" id="3.30.2010.10">
    <property type="entry name" value="Metalloproteases ('zincins'), catalytic domain"/>
    <property type="match status" value="1"/>
</dbReference>
<evidence type="ECO:0000256" key="5">
    <source>
        <dbReference type="ARBA" id="ARBA00022833"/>
    </source>
</evidence>
<dbReference type="GO" id="GO:0004222">
    <property type="term" value="F:metalloendopeptidase activity"/>
    <property type="evidence" value="ECO:0007669"/>
    <property type="project" value="InterPro"/>
</dbReference>
<feature type="transmembrane region" description="Helical" evidence="7">
    <location>
        <begin position="134"/>
        <end position="154"/>
    </location>
</feature>
<dbReference type="PANTHER" id="PTHR10120">
    <property type="entry name" value="CAAX PRENYL PROTEASE 1"/>
    <property type="match status" value="1"/>
</dbReference>
<evidence type="ECO:0000256" key="2">
    <source>
        <dbReference type="ARBA" id="ARBA00022670"/>
    </source>
</evidence>
<feature type="transmembrane region" description="Helical" evidence="7">
    <location>
        <begin position="16"/>
        <end position="35"/>
    </location>
</feature>
<dbReference type="EMBL" id="UINC01000720">
    <property type="protein sequence ID" value="SUZ60114.1"/>
    <property type="molecule type" value="Genomic_DNA"/>
</dbReference>
<protein>
    <recommendedName>
        <fullName evidence="11">Peptidase M48 domain-containing protein</fullName>
    </recommendedName>
</protein>
<dbReference type="Pfam" id="PF01435">
    <property type="entry name" value="Peptidase_M48"/>
    <property type="match status" value="1"/>
</dbReference>
<feature type="domain" description="CAAX prenyl protease 1 N-terminal" evidence="9">
    <location>
        <begin position="4"/>
        <end position="160"/>
    </location>
</feature>
<evidence type="ECO:0000256" key="3">
    <source>
        <dbReference type="ARBA" id="ARBA00022723"/>
    </source>
</evidence>
<organism evidence="10">
    <name type="scientific">marine metagenome</name>
    <dbReference type="NCBI Taxonomy" id="408172"/>
    <lineage>
        <taxon>unclassified sequences</taxon>
        <taxon>metagenomes</taxon>
        <taxon>ecological metagenomes</taxon>
    </lineage>
</organism>
<evidence type="ECO:0000256" key="7">
    <source>
        <dbReference type="SAM" id="Phobius"/>
    </source>
</evidence>
<evidence type="ECO:0008006" key="11">
    <source>
        <dbReference type="Google" id="ProtNLM"/>
    </source>
</evidence>
<evidence type="ECO:0000259" key="8">
    <source>
        <dbReference type="Pfam" id="PF01435"/>
    </source>
</evidence>
<gene>
    <name evidence="10" type="ORF">METZ01_LOCUS12968</name>
</gene>
<evidence type="ECO:0000256" key="4">
    <source>
        <dbReference type="ARBA" id="ARBA00022801"/>
    </source>
</evidence>
<keyword evidence="3" id="KW-0479">Metal-binding</keyword>
<reference evidence="10" key="1">
    <citation type="submission" date="2018-05" db="EMBL/GenBank/DDBJ databases">
        <authorList>
            <person name="Lanie J.A."/>
            <person name="Ng W.-L."/>
            <person name="Kazmierczak K.M."/>
            <person name="Andrzejewski T.M."/>
            <person name="Davidsen T.M."/>
            <person name="Wayne K.J."/>
            <person name="Tettelin H."/>
            <person name="Glass J.I."/>
            <person name="Rusch D."/>
            <person name="Podicherti R."/>
            <person name="Tsui H.-C.T."/>
            <person name="Winkler M.E."/>
        </authorList>
    </citation>
    <scope>NUCLEOTIDE SEQUENCE</scope>
</reference>
<keyword evidence="6" id="KW-0482">Metalloprotease</keyword>
<sequence>VNEDKATRYHRLRRRASIFSLITSFSMLLFLIGSGSNEIIRDIAQDFTTAVVVPSFIRSIAVACLSAIALIVLHEALMLGPHLYTVNLDRRYGLTTVSLGASVIDHLKAMIFTLLIASPVVASVYITMRFWPSLWWLFAGILCSLVMGGVMRIAPAVLLPRHTRFVPVDRHVLCQRLKDLSKRAGTTTLGVYELRVGGRNRRANATVAGFGDTCSIFLSDTLIQNYSDDEIEVVLAHELAHHLHGHIWFSLVCDSLVLLAGCFNASVVLPIFVNNFGLQSIDDVSGLPLLVLVVGLTVLSGQPIINLISRYQERLADRKALEMTRKPTAFISALRRLCAQNLAEYRPSRLNEVLFHAHPSVAHRIAEAQRWVKLEGQMCGIKRPLVD</sequence>
<dbReference type="InterPro" id="IPR001915">
    <property type="entry name" value="Peptidase_M48"/>
</dbReference>
<feature type="transmembrane region" description="Helical" evidence="7">
    <location>
        <begin position="285"/>
        <end position="308"/>
    </location>
</feature>
<keyword evidence="4" id="KW-0378">Hydrolase</keyword>
<feature type="transmembrane region" description="Helical" evidence="7">
    <location>
        <begin position="55"/>
        <end position="73"/>
    </location>
</feature>
<dbReference type="GO" id="GO:0046872">
    <property type="term" value="F:metal ion binding"/>
    <property type="evidence" value="ECO:0007669"/>
    <property type="project" value="UniProtKB-KW"/>
</dbReference>
<keyword evidence="7" id="KW-0472">Membrane</keyword>
<evidence type="ECO:0000256" key="6">
    <source>
        <dbReference type="ARBA" id="ARBA00023049"/>
    </source>
</evidence>
<keyword evidence="2" id="KW-0645">Protease</keyword>
<dbReference type="InterPro" id="IPR032456">
    <property type="entry name" value="Peptidase_M48_N"/>
</dbReference>
<keyword evidence="7" id="KW-1133">Transmembrane helix</keyword>
<name>A0A381P0T7_9ZZZZ</name>
<evidence type="ECO:0000313" key="10">
    <source>
        <dbReference type="EMBL" id="SUZ60114.1"/>
    </source>
</evidence>
<accession>A0A381P0T7</accession>
<feature type="non-terminal residue" evidence="10">
    <location>
        <position position="1"/>
    </location>
</feature>
<keyword evidence="5" id="KW-0862">Zinc</keyword>
<dbReference type="GO" id="GO:0006508">
    <property type="term" value="P:proteolysis"/>
    <property type="evidence" value="ECO:0007669"/>
    <property type="project" value="UniProtKB-KW"/>
</dbReference>
<dbReference type="Pfam" id="PF16491">
    <property type="entry name" value="Peptidase_M48_N"/>
    <property type="match status" value="1"/>
</dbReference>